<gene>
    <name evidence="16" type="ORF">K402DRAFT_393068</name>
</gene>
<comment type="subunit">
    <text evidence="3 15">F-type ATPases have 2 components, CF(1) - the catalytic core - and CF(0) - the membrane proton channel.</text>
</comment>
<evidence type="ECO:0000256" key="13">
    <source>
        <dbReference type="ARBA" id="ARBA00023310"/>
    </source>
</evidence>
<evidence type="ECO:0000313" key="16">
    <source>
        <dbReference type="EMBL" id="KAF1987359.1"/>
    </source>
</evidence>
<evidence type="ECO:0000256" key="14">
    <source>
        <dbReference type="ARBA" id="ARBA00024864"/>
    </source>
</evidence>
<keyword evidence="11 15" id="KW-0496">Mitochondrion</keyword>
<accession>A0A6G1H2X7</accession>
<keyword evidence="13 15" id="KW-0066">ATP synthesis</keyword>
<evidence type="ECO:0000256" key="11">
    <source>
        <dbReference type="ARBA" id="ARBA00023128"/>
    </source>
</evidence>
<evidence type="ECO:0000256" key="7">
    <source>
        <dbReference type="ARBA" id="ARBA00022692"/>
    </source>
</evidence>
<dbReference type="EMBL" id="ML977153">
    <property type="protein sequence ID" value="KAF1987359.1"/>
    <property type="molecule type" value="Genomic_DNA"/>
</dbReference>
<keyword evidence="5 15" id="KW-0813">Transport</keyword>
<dbReference type="Proteomes" id="UP000800041">
    <property type="component" value="Unassembled WGS sequence"/>
</dbReference>
<evidence type="ECO:0000256" key="15">
    <source>
        <dbReference type="RuleBase" id="RU368038"/>
    </source>
</evidence>
<evidence type="ECO:0000256" key="9">
    <source>
        <dbReference type="ARBA" id="ARBA00022989"/>
    </source>
</evidence>
<comment type="function">
    <text evidence="14 15">Mitochondrial membrane ATP synthase (F(1)F(0) ATP synthase or Complex V) produces ATP from ADP in the presence of a proton gradient across the membrane which is generated by electron transport complexes of the respiratory chain. F-type ATPases consist of two structural domains, F(1) - containing the extramembraneous catalytic core and F(0) - containing the membrane proton channel, linked together by a central stalk and a peripheral stalk. During catalysis, ATP synthesis in the catalytic domain of F(1) is coupled via a rotary mechanism of the central stalk subunits to proton translocation. Part of the complex F(0) domain. Minor subunit located with subunit a in the membrane.</text>
</comment>
<protein>
    <recommendedName>
        <fullName evidence="4 15">ATP synthase protein 8</fullName>
    </recommendedName>
</protein>
<evidence type="ECO:0000256" key="8">
    <source>
        <dbReference type="ARBA" id="ARBA00022781"/>
    </source>
</evidence>
<keyword evidence="12 15" id="KW-0472">Membrane</keyword>
<dbReference type="GO" id="GO:0005743">
    <property type="term" value="C:mitochondrial inner membrane"/>
    <property type="evidence" value="ECO:0007669"/>
    <property type="project" value="UniProtKB-SubCell"/>
</dbReference>
<keyword evidence="7 15" id="KW-0812">Transmembrane</keyword>
<keyword evidence="8 15" id="KW-0375">Hydrogen ion transport</keyword>
<evidence type="ECO:0000313" key="17">
    <source>
        <dbReference type="Proteomes" id="UP000800041"/>
    </source>
</evidence>
<keyword evidence="9 15" id="KW-1133">Transmembrane helix</keyword>
<dbReference type="InterPro" id="IPR009230">
    <property type="entry name" value="ATP_synth_su8_fun"/>
</dbReference>
<evidence type="ECO:0000256" key="2">
    <source>
        <dbReference type="ARBA" id="ARBA00008892"/>
    </source>
</evidence>
<keyword evidence="17" id="KW-1185">Reference proteome</keyword>
<keyword evidence="10 15" id="KW-0406">Ion transport</keyword>
<feature type="transmembrane region" description="Helical" evidence="15">
    <location>
        <begin position="84"/>
        <end position="104"/>
    </location>
</feature>
<evidence type="ECO:0000256" key="1">
    <source>
        <dbReference type="ARBA" id="ARBA00004304"/>
    </source>
</evidence>
<evidence type="ECO:0000256" key="3">
    <source>
        <dbReference type="ARBA" id="ARBA00011291"/>
    </source>
</evidence>
<proteinExistence type="inferred from homology"/>
<dbReference type="GO" id="GO:0045259">
    <property type="term" value="C:proton-transporting ATP synthase complex"/>
    <property type="evidence" value="ECO:0007669"/>
    <property type="project" value="UniProtKB-KW"/>
</dbReference>
<evidence type="ECO:0000256" key="10">
    <source>
        <dbReference type="ARBA" id="ARBA00023065"/>
    </source>
</evidence>
<reference evidence="16" key="1">
    <citation type="journal article" date="2020" name="Stud. Mycol.">
        <title>101 Dothideomycetes genomes: a test case for predicting lifestyles and emergence of pathogens.</title>
        <authorList>
            <person name="Haridas S."/>
            <person name="Albert R."/>
            <person name="Binder M."/>
            <person name="Bloem J."/>
            <person name="Labutti K."/>
            <person name="Salamov A."/>
            <person name="Andreopoulos B."/>
            <person name="Baker S."/>
            <person name="Barry K."/>
            <person name="Bills G."/>
            <person name="Bluhm B."/>
            <person name="Cannon C."/>
            <person name="Castanera R."/>
            <person name="Culley D."/>
            <person name="Daum C."/>
            <person name="Ezra D."/>
            <person name="Gonzalez J."/>
            <person name="Henrissat B."/>
            <person name="Kuo A."/>
            <person name="Liang C."/>
            <person name="Lipzen A."/>
            <person name="Lutzoni F."/>
            <person name="Magnuson J."/>
            <person name="Mondo S."/>
            <person name="Nolan M."/>
            <person name="Ohm R."/>
            <person name="Pangilinan J."/>
            <person name="Park H.-J."/>
            <person name="Ramirez L."/>
            <person name="Alfaro M."/>
            <person name="Sun H."/>
            <person name="Tritt A."/>
            <person name="Yoshinaga Y."/>
            <person name="Zwiers L.-H."/>
            <person name="Turgeon B."/>
            <person name="Goodwin S."/>
            <person name="Spatafora J."/>
            <person name="Crous P."/>
            <person name="Grigoriev I."/>
        </authorList>
    </citation>
    <scope>NUCLEOTIDE SEQUENCE</scope>
    <source>
        <strain evidence="16">CBS 113979</strain>
    </source>
</reference>
<sequence length="125" mass="13927">MSSARIMVRPLVRAAVQRQPATLAAARPAFAAIHSKAIAPVMAQQQKPSVASELKRFPGMAKKPTSSKEAMQALQAAMPQLVPFYFVNEVVYAFITIPILVYLFSKYFLPQRVRVFCARLFISKL</sequence>
<name>A0A6G1H2X7_9PEZI</name>
<comment type="similarity">
    <text evidence="2 15">Belongs to the ATPase protein 8 family.</text>
</comment>
<dbReference type="PANTHER" id="PTHR36101:SF1">
    <property type="entry name" value="ATP SYNTHASE PROTEIN 8"/>
    <property type="match status" value="1"/>
</dbReference>
<evidence type="ECO:0000256" key="12">
    <source>
        <dbReference type="ARBA" id="ARBA00023136"/>
    </source>
</evidence>
<dbReference type="GO" id="GO:0046933">
    <property type="term" value="F:proton-transporting ATP synthase activity, rotational mechanism"/>
    <property type="evidence" value="ECO:0007669"/>
    <property type="project" value="TreeGrafter"/>
</dbReference>
<dbReference type="PANTHER" id="PTHR36101">
    <property type="entry name" value="ATP SYNTHASE PROTEIN 8"/>
    <property type="match status" value="1"/>
</dbReference>
<dbReference type="OrthoDB" id="3916939at2759"/>
<evidence type="ECO:0000256" key="5">
    <source>
        <dbReference type="ARBA" id="ARBA00022448"/>
    </source>
</evidence>
<comment type="subcellular location">
    <subcellularLocation>
        <location evidence="15">Mitochondrion inner membrane</location>
        <topology evidence="15">Single-pass membrane protein</topology>
    </subcellularLocation>
    <subcellularLocation>
        <location evidence="1">Mitochondrion membrane</location>
        <topology evidence="1">Single-pass membrane protein</topology>
    </subcellularLocation>
</comment>
<evidence type="ECO:0000256" key="4">
    <source>
        <dbReference type="ARBA" id="ARBA00019651"/>
    </source>
</evidence>
<keyword evidence="6 15" id="KW-0138">CF(0)</keyword>
<dbReference type="Pfam" id="PF05933">
    <property type="entry name" value="Fun_ATP-synt_8"/>
    <property type="match status" value="1"/>
</dbReference>
<evidence type="ECO:0000256" key="6">
    <source>
        <dbReference type="ARBA" id="ARBA00022547"/>
    </source>
</evidence>
<organism evidence="16 17">
    <name type="scientific">Aulographum hederae CBS 113979</name>
    <dbReference type="NCBI Taxonomy" id="1176131"/>
    <lineage>
        <taxon>Eukaryota</taxon>
        <taxon>Fungi</taxon>
        <taxon>Dikarya</taxon>
        <taxon>Ascomycota</taxon>
        <taxon>Pezizomycotina</taxon>
        <taxon>Dothideomycetes</taxon>
        <taxon>Pleosporomycetidae</taxon>
        <taxon>Aulographales</taxon>
        <taxon>Aulographaceae</taxon>
    </lineage>
</organism>
<dbReference type="AlphaFoldDB" id="A0A6G1H2X7"/>